<feature type="repeat" description="PPR" evidence="2">
    <location>
        <begin position="412"/>
        <end position="446"/>
    </location>
</feature>
<reference evidence="4" key="1">
    <citation type="submission" date="2021-01" db="EMBL/GenBank/DDBJ databases">
        <title>Adiantum capillus-veneris genome.</title>
        <authorList>
            <person name="Fang Y."/>
            <person name="Liao Q."/>
        </authorList>
    </citation>
    <scope>NUCLEOTIDE SEQUENCE</scope>
    <source>
        <strain evidence="4">H3</strain>
        <tissue evidence="4">Leaf</tissue>
    </source>
</reference>
<dbReference type="AlphaFoldDB" id="A0A9D4UDC1"/>
<dbReference type="FunFam" id="1.25.40.10:FF:000031">
    <property type="entry name" value="Pentatricopeptide repeat-containing protein mitochondrial"/>
    <property type="match status" value="2"/>
</dbReference>
<feature type="repeat" description="PPR" evidence="2">
    <location>
        <begin position="513"/>
        <end position="547"/>
    </location>
</feature>
<accession>A0A9D4UDC1</accession>
<feature type="repeat" description="PPR" evidence="2">
    <location>
        <begin position="851"/>
        <end position="885"/>
    </location>
</feature>
<dbReference type="PANTHER" id="PTHR24015:SF548">
    <property type="entry name" value="OS08G0340900 PROTEIN"/>
    <property type="match status" value="1"/>
</dbReference>
<feature type="repeat" description="PPR" evidence="2">
    <location>
        <begin position="816"/>
        <end position="850"/>
    </location>
</feature>
<dbReference type="InterPro" id="IPR032867">
    <property type="entry name" value="DYW_dom"/>
</dbReference>
<dbReference type="Proteomes" id="UP000886520">
    <property type="component" value="Chromosome 19"/>
</dbReference>
<evidence type="ECO:0000313" key="4">
    <source>
        <dbReference type="EMBL" id="KAI5065700.1"/>
    </source>
</evidence>
<dbReference type="Pfam" id="PF13812">
    <property type="entry name" value="PPR_3"/>
    <property type="match status" value="1"/>
</dbReference>
<dbReference type="Pfam" id="PF01535">
    <property type="entry name" value="PPR"/>
    <property type="match status" value="3"/>
</dbReference>
<sequence>MGSPSLAPSFAHLFPCTASPPALHPPSHDCAVVNQTWPPLSNHQRPITFSTCHSQSQLWQRRADIVVSNDLGSLHSKEGAATILLMPSEHSGKVLEANGTPVGSFSPDSSIWNSIILANARSGQNKQAIETFLKMQSVDLGPNIDVFVTVAKACGDLANLECGQGIHAYAIETGLEMNFHVGNMLVDMYTECGSLGIAYIMFNKLPEQDISTWSGLITANIEQGNNWEALSLFHHLAQTEIAINSVLYVLAVKACTRLGAIEEGQKIHVAVVESGLESDLVLGNSLINMYARSNNNLDDAFAVLFRLPKRDVVSWNALIEGYTHAGLGHQAIHMFGMMQLDGCEPDNVSLITILKACSSVQDLEQGAAHHILIAKVGLDLDLFVCSTVLDMYMKCGSVEDGQKVFNNMLRHDSVAWGALIAGYIEQGRTKEALELFEEMQREGSHPSLYTIICLLKACSKMGAIDQGKELHSLGVKFRYECDLYFCNVLIGMYAKSGNLEDSQKVFDQTSKRDVVTWSELISGYSEHEDYDAVFRLFVEMQQENVQPNHVTFGCVLKACTNVHDIERATFIYSQIVKEGLELNPSLSNSLLRLYANCGSLMDVDRLFLRLQDPDVVSWSILMGSCNQRGLTEEAYKVFEDMKCNQMELDEAAYVCILQTCSKGVASEQIKEIHNLILNDGLELNPRVGNTIVDMYAKIGNFQDALSVFDRLPQRDVVTWNALISGYSHHGCHQQALSLFESLRQGGVEPNEVTFVCIFKSCAQTSAFNKGKQAHSLFLKRGFELDAFSGSALIDMYMSCGSLEDAQAVFKYSPKEYIAPWNALLAGYAQHNQYEHALECFSDLCSSGLQPDDVTFMCLLSACSHAGQVDQGVHHFKLMRERRIAISIEYYNLMVGLFCHAGCFQEAEEMLECLPIMSNVVGWTSLLAACRRIGNVEVGQRCFKVMNLLDGLDTIDTGYHSLMVSIYKKAGLWEDAEKVEELRKGARIWKKPAKSYIEVDDIVHEFTVADDKHPRNCEIHAKLKSLSSQMKQDGYAPELDPAFSHSEKIAIAFGLLSQPTGSTIRIVKNLRVCDDCHDAAKLISKIELREICIKDSYHVHRFSDGSCSCKDIG</sequence>
<gene>
    <name evidence="4" type="ORF">GOP47_0020395</name>
</gene>
<dbReference type="GO" id="GO:0009451">
    <property type="term" value="P:RNA modification"/>
    <property type="evidence" value="ECO:0007669"/>
    <property type="project" value="InterPro"/>
</dbReference>
<organism evidence="4 5">
    <name type="scientific">Adiantum capillus-veneris</name>
    <name type="common">Maidenhair fern</name>
    <dbReference type="NCBI Taxonomy" id="13818"/>
    <lineage>
        <taxon>Eukaryota</taxon>
        <taxon>Viridiplantae</taxon>
        <taxon>Streptophyta</taxon>
        <taxon>Embryophyta</taxon>
        <taxon>Tracheophyta</taxon>
        <taxon>Polypodiopsida</taxon>
        <taxon>Polypodiidae</taxon>
        <taxon>Polypodiales</taxon>
        <taxon>Pteridineae</taxon>
        <taxon>Pteridaceae</taxon>
        <taxon>Vittarioideae</taxon>
        <taxon>Adiantum</taxon>
    </lineage>
</organism>
<dbReference type="GO" id="GO:0003723">
    <property type="term" value="F:RNA binding"/>
    <property type="evidence" value="ECO:0007669"/>
    <property type="project" value="InterPro"/>
</dbReference>
<dbReference type="PANTHER" id="PTHR24015">
    <property type="entry name" value="OS07G0578800 PROTEIN-RELATED"/>
    <property type="match status" value="1"/>
</dbReference>
<dbReference type="PROSITE" id="PS51375">
    <property type="entry name" value="PPR"/>
    <property type="match status" value="9"/>
</dbReference>
<dbReference type="InterPro" id="IPR046960">
    <property type="entry name" value="PPR_At4g14850-like_plant"/>
</dbReference>
<keyword evidence="1" id="KW-0677">Repeat</keyword>
<proteinExistence type="predicted"/>
<comment type="caution">
    <text evidence="4">The sequence shown here is derived from an EMBL/GenBank/DDBJ whole genome shotgun (WGS) entry which is preliminary data.</text>
</comment>
<feature type="repeat" description="PPR" evidence="2">
    <location>
        <begin position="108"/>
        <end position="142"/>
    </location>
</feature>
<dbReference type="Pfam" id="PF14432">
    <property type="entry name" value="DYW_deaminase"/>
    <property type="match status" value="1"/>
</dbReference>
<protein>
    <recommendedName>
        <fullName evidence="3">DYW domain-containing protein</fullName>
    </recommendedName>
</protein>
<dbReference type="FunFam" id="1.25.40.10:FF:000158">
    <property type="entry name" value="pentatricopeptide repeat-containing protein At2g33680"/>
    <property type="match status" value="1"/>
</dbReference>
<dbReference type="OrthoDB" id="185373at2759"/>
<evidence type="ECO:0000256" key="1">
    <source>
        <dbReference type="ARBA" id="ARBA00022737"/>
    </source>
</evidence>
<evidence type="ECO:0000259" key="3">
    <source>
        <dbReference type="Pfam" id="PF14432"/>
    </source>
</evidence>
<evidence type="ECO:0000313" key="5">
    <source>
        <dbReference type="Proteomes" id="UP000886520"/>
    </source>
</evidence>
<dbReference type="GO" id="GO:0048731">
    <property type="term" value="P:system development"/>
    <property type="evidence" value="ECO:0007669"/>
    <property type="project" value="UniProtKB-ARBA"/>
</dbReference>
<feature type="repeat" description="PPR" evidence="2">
    <location>
        <begin position="381"/>
        <end position="411"/>
    </location>
</feature>
<dbReference type="NCBIfam" id="TIGR00756">
    <property type="entry name" value="PPR"/>
    <property type="match status" value="6"/>
</dbReference>
<keyword evidence="5" id="KW-1185">Reference proteome</keyword>
<name>A0A9D4UDC1_ADICA</name>
<dbReference type="InterPro" id="IPR002885">
    <property type="entry name" value="PPR_rpt"/>
</dbReference>
<dbReference type="EMBL" id="JABFUD020000019">
    <property type="protein sequence ID" value="KAI5065700.1"/>
    <property type="molecule type" value="Genomic_DNA"/>
</dbReference>
<feature type="domain" description="DYW" evidence="3">
    <location>
        <begin position="1042"/>
        <end position="1110"/>
    </location>
</feature>
<feature type="repeat" description="PPR" evidence="2">
    <location>
        <begin position="311"/>
        <end position="345"/>
    </location>
</feature>
<dbReference type="GO" id="GO:0008270">
    <property type="term" value="F:zinc ion binding"/>
    <property type="evidence" value="ECO:0007669"/>
    <property type="project" value="InterPro"/>
</dbReference>
<evidence type="ECO:0000256" key="2">
    <source>
        <dbReference type="PROSITE-ProRule" id="PRU00708"/>
    </source>
</evidence>
<dbReference type="Gene3D" id="1.25.40.10">
    <property type="entry name" value="Tetratricopeptide repeat domain"/>
    <property type="match status" value="8"/>
</dbReference>
<feature type="repeat" description="PPR" evidence="2">
    <location>
        <begin position="715"/>
        <end position="749"/>
    </location>
</feature>
<feature type="repeat" description="PPR" evidence="2">
    <location>
        <begin position="614"/>
        <end position="648"/>
    </location>
</feature>
<dbReference type="InterPro" id="IPR011990">
    <property type="entry name" value="TPR-like_helical_dom_sf"/>
</dbReference>
<dbReference type="Pfam" id="PF13041">
    <property type="entry name" value="PPR_2"/>
    <property type="match status" value="6"/>
</dbReference>
<dbReference type="FunFam" id="1.25.40.10:FF:000073">
    <property type="entry name" value="Pentatricopeptide repeat-containing protein chloroplastic"/>
    <property type="match status" value="2"/>
</dbReference>